<name>A0ABS8TJB6_DATST</name>
<reference evidence="2 3" key="1">
    <citation type="journal article" date="2021" name="BMC Genomics">
        <title>Datura genome reveals duplications of psychoactive alkaloid biosynthetic genes and high mutation rate following tissue culture.</title>
        <authorList>
            <person name="Rajewski A."/>
            <person name="Carter-House D."/>
            <person name="Stajich J."/>
            <person name="Litt A."/>
        </authorList>
    </citation>
    <scope>NUCLEOTIDE SEQUENCE [LARGE SCALE GENOMIC DNA]</scope>
    <source>
        <strain evidence="2">AR-01</strain>
    </source>
</reference>
<sequence>VSGHRELIVEHLVDILEDQASKRRLEGKTLESTSLGLASHQHSPSSPRGIVLDTEVTSGRDRDNMHLPAQKSRRS</sequence>
<feature type="non-terminal residue" evidence="2">
    <location>
        <position position="1"/>
    </location>
</feature>
<keyword evidence="3" id="KW-1185">Reference proteome</keyword>
<evidence type="ECO:0000256" key="1">
    <source>
        <dbReference type="SAM" id="MobiDB-lite"/>
    </source>
</evidence>
<gene>
    <name evidence="2" type="ORF">HAX54_012200</name>
</gene>
<evidence type="ECO:0000313" key="2">
    <source>
        <dbReference type="EMBL" id="MCD7471620.1"/>
    </source>
</evidence>
<feature type="region of interest" description="Disordered" evidence="1">
    <location>
        <begin position="32"/>
        <end position="75"/>
    </location>
</feature>
<dbReference type="EMBL" id="JACEIK010001704">
    <property type="protein sequence ID" value="MCD7471620.1"/>
    <property type="molecule type" value="Genomic_DNA"/>
</dbReference>
<organism evidence="2 3">
    <name type="scientific">Datura stramonium</name>
    <name type="common">Jimsonweed</name>
    <name type="synonym">Common thornapple</name>
    <dbReference type="NCBI Taxonomy" id="4076"/>
    <lineage>
        <taxon>Eukaryota</taxon>
        <taxon>Viridiplantae</taxon>
        <taxon>Streptophyta</taxon>
        <taxon>Embryophyta</taxon>
        <taxon>Tracheophyta</taxon>
        <taxon>Spermatophyta</taxon>
        <taxon>Magnoliopsida</taxon>
        <taxon>eudicotyledons</taxon>
        <taxon>Gunneridae</taxon>
        <taxon>Pentapetalae</taxon>
        <taxon>asterids</taxon>
        <taxon>lamiids</taxon>
        <taxon>Solanales</taxon>
        <taxon>Solanaceae</taxon>
        <taxon>Solanoideae</taxon>
        <taxon>Datureae</taxon>
        <taxon>Datura</taxon>
    </lineage>
</organism>
<dbReference type="Proteomes" id="UP000823775">
    <property type="component" value="Unassembled WGS sequence"/>
</dbReference>
<evidence type="ECO:0000313" key="3">
    <source>
        <dbReference type="Proteomes" id="UP000823775"/>
    </source>
</evidence>
<proteinExistence type="predicted"/>
<protein>
    <submittedName>
        <fullName evidence="2">Uncharacterized protein</fullName>
    </submittedName>
</protein>
<feature type="compositionally biased region" description="Polar residues" evidence="1">
    <location>
        <begin position="32"/>
        <end position="46"/>
    </location>
</feature>
<comment type="caution">
    <text evidence="2">The sequence shown here is derived from an EMBL/GenBank/DDBJ whole genome shotgun (WGS) entry which is preliminary data.</text>
</comment>
<accession>A0ABS8TJB6</accession>